<dbReference type="EMBL" id="JBHLWO010000002">
    <property type="protein sequence ID" value="MFC0318650.1"/>
    <property type="molecule type" value="Genomic_DNA"/>
</dbReference>
<keyword evidence="2" id="KW-1185">Reference proteome</keyword>
<accession>A0ABV6HIC7</accession>
<evidence type="ECO:0008006" key="3">
    <source>
        <dbReference type="Google" id="ProtNLM"/>
    </source>
</evidence>
<organism evidence="1 2">
    <name type="scientific">Olivibacter oleidegradans</name>
    <dbReference type="NCBI Taxonomy" id="760123"/>
    <lineage>
        <taxon>Bacteria</taxon>
        <taxon>Pseudomonadati</taxon>
        <taxon>Bacteroidota</taxon>
        <taxon>Sphingobacteriia</taxon>
        <taxon>Sphingobacteriales</taxon>
        <taxon>Sphingobacteriaceae</taxon>
        <taxon>Olivibacter</taxon>
    </lineage>
</organism>
<sequence>MEEQKRIFLADILFRIDPIFGRFIQVGNPDNEIHFDSLQDRSGYYSTVIDKAKFQIDPATDGETPSEIQKINIPEAVIYGEYEEGSDYAQNFNMEHARECNIRLVDRETLAELEEYPLTFKHRHLPTIDIGGFEYEIDVSFDVLRQKEDPLSVIEFCDMEKEEQGYSFVFDRESQLINYFEEGVEDRIKIHLPEMVELDPEGMSLKYGVPVEKLPEKDKDIECSHEMIHHRIHEGNLPVIRIVDRDYYVDLRMGQLRATDQFWKTIDLNRTEEARDSSLLFAYNYHRHELVDINENITAYPKNTVLVALPHESKLDPVGAGRKDWGDELALLDQYPIQQRMEARIFPLEKIKPIAEMIEENLKKQQVKQDRKKGRRM</sequence>
<evidence type="ECO:0000313" key="1">
    <source>
        <dbReference type="EMBL" id="MFC0318650.1"/>
    </source>
</evidence>
<protein>
    <recommendedName>
        <fullName evidence="3">DUF4340 domain-containing protein</fullName>
    </recommendedName>
</protein>
<comment type="caution">
    <text evidence="1">The sequence shown here is derived from an EMBL/GenBank/DDBJ whole genome shotgun (WGS) entry which is preliminary data.</text>
</comment>
<name>A0ABV6HIC7_9SPHI</name>
<reference evidence="1 2" key="1">
    <citation type="submission" date="2024-09" db="EMBL/GenBank/DDBJ databases">
        <authorList>
            <person name="Sun Q."/>
            <person name="Mori K."/>
        </authorList>
    </citation>
    <scope>NUCLEOTIDE SEQUENCE [LARGE SCALE GENOMIC DNA]</scope>
    <source>
        <strain evidence="1 2">CCM 7765</strain>
    </source>
</reference>
<dbReference type="RefSeq" id="WP_377477057.1">
    <property type="nucleotide sequence ID" value="NZ_JBHLWO010000002.1"/>
</dbReference>
<evidence type="ECO:0000313" key="2">
    <source>
        <dbReference type="Proteomes" id="UP001589774"/>
    </source>
</evidence>
<proteinExistence type="predicted"/>
<dbReference type="Proteomes" id="UP001589774">
    <property type="component" value="Unassembled WGS sequence"/>
</dbReference>
<gene>
    <name evidence="1" type="ORF">ACFFI0_10030</name>
</gene>